<keyword evidence="1" id="KW-0732">Signal</keyword>
<evidence type="ECO:0000313" key="3">
    <source>
        <dbReference type="EMBL" id="KKJ78208.1"/>
    </source>
</evidence>
<keyword evidence="4" id="KW-1185">Reference proteome</keyword>
<dbReference type="AlphaFoldDB" id="A0A0M2RF72"/>
<feature type="signal peptide" evidence="1">
    <location>
        <begin position="1"/>
        <end position="22"/>
    </location>
</feature>
<evidence type="ECO:0000256" key="1">
    <source>
        <dbReference type="SAM" id="SignalP"/>
    </source>
</evidence>
<sequence length="254" mass="29324">MYHLKLLPLVLLFSIVPAMVMAAPLKLAFPEHYAPLVWTENGKMKGAAIDLLNIIFRNKLDVETQYNGYPWSRAQINVEKGIADAFVTTPTPERLTYTTCSTEPVFDIDIVIYTYLNHPRRDEILAVSTPRDLLKFILVDYRGNGWLKSRLPDARVVWTDTLEQTYKLLANKRADIIVRDTVNFDYHARDHRYTDRIEKTSVVVDTINIHLCINKTSEYTSILPDFDRVVRELRKEGVIESIVKDYTHPSIALN</sequence>
<dbReference type="STRING" id="1549748.WH95_02395"/>
<feature type="domain" description="Solute-binding protein family 3/N-terminal" evidence="2">
    <location>
        <begin position="25"/>
        <end position="247"/>
    </location>
</feature>
<dbReference type="EMBL" id="LANI01000002">
    <property type="protein sequence ID" value="KKJ78208.1"/>
    <property type="molecule type" value="Genomic_DNA"/>
</dbReference>
<dbReference type="InterPro" id="IPR001638">
    <property type="entry name" value="Solute-binding_3/MltF_N"/>
</dbReference>
<comment type="caution">
    <text evidence="3">The sequence shown here is derived from an EMBL/GenBank/DDBJ whole genome shotgun (WGS) entry which is preliminary data.</text>
</comment>
<evidence type="ECO:0000313" key="4">
    <source>
        <dbReference type="Proteomes" id="UP000034491"/>
    </source>
</evidence>
<name>A0A0M2RF72_9PROT</name>
<protein>
    <recommendedName>
        <fullName evidence="2">Solute-binding protein family 3/N-terminal domain-containing protein</fullName>
    </recommendedName>
</protein>
<feature type="chain" id="PRO_5005640755" description="Solute-binding protein family 3/N-terminal domain-containing protein" evidence="1">
    <location>
        <begin position="23"/>
        <end position="254"/>
    </location>
</feature>
<organism evidence="3 4">
    <name type="scientific">Kiloniella litopenaei</name>
    <dbReference type="NCBI Taxonomy" id="1549748"/>
    <lineage>
        <taxon>Bacteria</taxon>
        <taxon>Pseudomonadati</taxon>
        <taxon>Pseudomonadota</taxon>
        <taxon>Alphaproteobacteria</taxon>
        <taxon>Rhodospirillales</taxon>
        <taxon>Kiloniellaceae</taxon>
        <taxon>Kiloniella</taxon>
    </lineage>
</organism>
<dbReference type="Proteomes" id="UP000034491">
    <property type="component" value="Unassembled WGS sequence"/>
</dbReference>
<reference evidence="3 4" key="1">
    <citation type="submission" date="2015-03" db="EMBL/GenBank/DDBJ databases">
        <title>Genome sequence of Kiloniella sp. P1-1, isolated from the gut microflora of Pacific white shrimp, Penaeus vannamei.</title>
        <authorList>
            <person name="Shao Z."/>
            <person name="Wang L."/>
            <person name="Li X."/>
        </authorList>
    </citation>
    <scope>NUCLEOTIDE SEQUENCE [LARGE SCALE GENOMIC DNA]</scope>
    <source>
        <strain evidence="3 4">P1-1</strain>
    </source>
</reference>
<proteinExistence type="predicted"/>
<accession>A0A0M2RF72</accession>
<dbReference type="Gene3D" id="3.40.190.10">
    <property type="entry name" value="Periplasmic binding protein-like II"/>
    <property type="match status" value="2"/>
</dbReference>
<dbReference type="Pfam" id="PF00497">
    <property type="entry name" value="SBP_bac_3"/>
    <property type="match status" value="1"/>
</dbReference>
<gene>
    <name evidence="3" type="ORF">WH95_02395</name>
</gene>
<dbReference type="SUPFAM" id="SSF53850">
    <property type="entry name" value="Periplasmic binding protein-like II"/>
    <property type="match status" value="1"/>
</dbReference>
<evidence type="ECO:0000259" key="2">
    <source>
        <dbReference type="Pfam" id="PF00497"/>
    </source>
</evidence>